<dbReference type="RefSeq" id="WP_380705665.1">
    <property type="nucleotide sequence ID" value="NZ_JBHSAP010000018.1"/>
</dbReference>
<dbReference type="Proteomes" id="UP001595843">
    <property type="component" value="Unassembled WGS sequence"/>
</dbReference>
<comment type="caution">
    <text evidence="1">The sequence shown here is derived from an EMBL/GenBank/DDBJ whole genome shotgun (WGS) entry which is preliminary data.</text>
</comment>
<sequence length="115" mass="13390">MKGLDRGNKLWEGHRMILPEHEERLWKERRKAEAYVPPDLDPDQLAEIGRMIERALLEEEPILITYASKYGPKKVCGFVARIDSVERWILIKNGDHREMIPFRNILGAESPPEDA</sequence>
<protein>
    <submittedName>
        <fullName evidence="1">YolD-like family protein</fullName>
    </submittedName>
</protein>
<dbReference type="InterPro" id="IPR014962">
    <property type="entry name" value="YolD"/>
</dbReference>
<gene>
    <name evidence="1" type="ORF">ACFOUO_13590</name>
</gene>
<proteinExistence type="predicted"/>
<evidence type="ECO:0000313" key="2">
    <source>
        <dbReference type="Proteomes" id="UP001595843"/>
    </source>
</evidence>
<accession>A0ABV8JKV5</accession>
<dbReference type="EMBL" id="JBHSAP010000018">
    <property type="protein sequence ID" value="MFC4077831.1"/>
    <property type="molecule type" value="Genomic_DNA"/>
</dbReference>
<reference evidence="2" key="1">
    <citation type="journal article" date="2019" name="Int. J. Syst. Evol. Microbiol.">
        <title>The Global Catalogue of Microorganisms (GCM) 10K type strain sequencing project: providing services to taxonomists for standard genome sequencing and annotation.</title>
        <authorList>
            <consortium name="The Broad Institute Genomics Platform"/>
            <consortium name="The Broad Institute Genome Sequencing Center for Infectious Disease"/>
            <person name="Wu L."/>
            <person name="Ma J."/>
        </authorList>
    </citation>
    <scope>NUCLEOTIDE SEQUENCE [LARGE SCALE GENOMIC DNA]</scope>
    <source>
        <strain evidence="2">IBRC-M 10813</strain>
    </source>
</reference>
<organism evidence="1 2">
    <name type="scientific">Salinithrix halophila</name>
    <dbReference type="NCBI Taxonomy" id="1485204"/>
    <lineage>
        <taxon>Bacteria</taxon>
        <taxon>Bacillati</taxon>
        <taxon>Bacillota</taxon>
        <taxon>Bacilli</taxon>
        <taxon>Bacillales</taxon>
        <taxon>Thermoactinomycetaceae</taxon>
        <taxon>Salinithrix</taxon>
    </lineage>
</organism>
<keyword evidence="2" id="KW-1185">Reference proteome</keyword>
<name>A0ABV8JKV5_9BACL</name>
<evidence type="ECO:0000313" key="1">
    <source>
        <dbReference type="EMBL" id="MFC4077831.1"/>
    </source>
</evidence>
<dbReference type="Pfam" id="PF08863">
    <property type="entry name" value="YolD"/>
    <property type="match status" value="1"/>
</dbReference>